<evidence type="ECO:0000259" key="5">
    <source>
        <dbReference type="PROSITE" id="PS51078"/>
    </source>
</evidence>
<dbReference type="InterPro" id="IPR014757">
    <property type="entry name" value="Tscrpt_reg_IclR_C"/>
</dbReference>
<dbReference type="PROSITE" id="PS51077">
    <property type="entry name" value="HTH_ICLR"/>
    <property type="match status" value="1"/>
</dbReference>
<comment type="caution">
    <text evidence="6">The sequence shown here is derived from an EMBL/GenBank/DDBJ whole genome shotgun (WGS) entry which is preliminary data.</text>
</comment>
<evidence type="ECO:0000256" key="3">
    <source>
        <dbReference type="ARBA" id="ARBA00023163"/>
    </source>
</evidence>
<dbReference type="InterPro" id="IPR029016">
    <property type="entry name" value="GAF-like_dom_sf"/>
</dbReference>
<organism evidence="6 7">
    <name type="scientific">Dietzia timorensis</name>
    <dbReference type="NCBI Taxonomy" id="499555"/>
    <lineage>
        <taxon>Bacteria</taxon>
        <taxon>Bacillati</taxon>
        <taxon>Actinomycetota</taxon>
        <taxon>Actinomycetes</taxon>
        <taxon>Mycobacteriales</taxon>
        <taxon>Dietziaceae</taxon>
        <taxon>Dietzia</taxon>
    </lineage>
</organism>
<accession>A0A921F5Y6</accession>
<evidence type="ECO:0000313" key="6">
    <source>
        <dbReference type="EMBL" id="HJE91498.1"/>
    </source>
</evidence>
<keyword evidence="1" id="KW-0805">Transcription regulation</keyword>
<feature type="domain" description="IclR-ED" evidence="5">
    <location>
        <begin position="69"/>
        <end position="248"/>
    </location>
</feature>
<dbReference type="GO" id="GO:0003700">
    <property type="term" value="F:DNA-binding transcription factor activity"/>
    <property type="evidence" value="ECO:0007669"/>
    <property type="project" value="TreeGrafter"/>
</dbReference>
<evidence type="ECO:0000256" key="2">
    <source>
        <dbReference type="ARBA" id="ARBA00023125"/>
    </source>
</evidence>
<dbReference type="InterPro" id="IPR005471">
    <property type="entry name" value="Tscrpt_reg_IclR_N"/>
</dbReference>
<dbReference type="PROSITE" id="PS51078">
    <property type="entry name" value="ICLR_ED"/>
    <property type="match status" value="1"/>
</dbReference>
<dbReference type="Pfam" id="PF01614">
    <property type="entry name" value="IclR_C"/>
    <property type="match status" value="1"/>
</dbReference>
<dbReference type="PANTHER" id="PTHR30136">
    <property type="entry name" value="HELIX-TURN-HELIX TRANSCRIPTIONAL REGULATOR, ICLR FAMILY"/>
    <property type="match status" value="1"/>
</dbReference>
<dbReference type="SMART" id="SM00346">
    <property type="entry name" value="HTH_ICLR"/>
    <property type="match status" value="1"/>
</dbReference>
<dbReference type="Proteomes" id="UP000776650">
    <property type="component" value="Unassembled WGS sequence"/>
</dbReference>
<dbReference type="InterPro" id="IPR036390">
    <property type="entry name" value="WH_DNA-bd_sf"/>
</dbReference>
<dbReference type="PANTHER" id="PTHR30136:SF24">
    <property type="entry name" value="HTH-TYPE TRANSCRIPTIONAL REPRESSOR ALLR"/>
    <property type="match status" value="1"/>
</dbReference>
<dbReference type="Gene3D" id="3.30.450.40">
    <property type="match status" value="1"/>
</dbReference>
<dbReference type="InterPro" id="IPR036388">
    <property type="entry name" value="WH-like_DNA-bd_sf"/>
</dbReference>
<dbReference type="SUPFAM" id="SSF46785">
    <property type="entry name" value="Winged helix' DNA-binding domain"/>
    <property type="match status" value="1"/>
</dbReference>
<evidence type="ECO:0000259" key="4">
    <source>
        <dbReference type="PROSITE" id="PS51077"/>
    </source>
</evidence>
<gene>
    <name evidence="6" type="ORF">K8V11_10865</name>
</gene>
<dbReference type="AlphaFoldDB" id="A0A921F5Y6"/>
<dbReference type="SUPFAM" id="SSF55781">
    <property type="entry name" value="GAF domain-like"/>
    <property type="match status" value="1"/>
</dbReference>
<sequence length="248" mass="26441">MSTRETVQSVTRAVAIIEAVVSEGGIVSLKTIAEKTGLAAATVHRLASTLVETGLLRQAPGREYVLAPTLMWAGGAAQLVTKRWAVPVLQQVVDATGETANLAAREGDKIVYLAQVPSPYSMRMFTEVGRRVDPHCTAVGKALLANREDAEVRKLLERTGMRRYTSSTITSPDEFIAELDTVRKNGFAGDESEQEEGVRCVAVSHGSGRSAIAISVSGPEARFTYDKREGAAQTIASAIAASPFLPPD</sequence>
<keyword evidence="2" id="KW-0238">DNA-binding</keyword>
<keyword evidence="3" id="KW-0804">Transcription</keyword>
<dbReference type="RefSeq" id="WP_303913916.1">
    <property type="nucleotide sequence ID" value="NZ_DYXM01000215.1"/>
</dbReference>
<reference evidence="6" key="1">
    <citation type="journal article" date="2021" name="PeerJ">
        <title>Extensive microbial diversity within the chicken gut microbiome revealed by metagenomics and culture.</title>
        <authorList>
            <person name="Gilroy R."/>
            <person name="Ravi A."/>
            <person name="Getino M."/>
            <person name="Pursley I."/>
            <person name="Horton D.L."/>
            <person name="Alikhan N.F."/>
            <person name="Baker D."/>
            <person name="Gharbi K."/>
            <person name="Hall N."/>
            <person name="Watson M."/>
            <person name="Adriaenssens E.M."/>
            <person name="Foster-Nyarko E."/>
            <person name="Jarju S."/>
            <person name="Secka A."/>
            <person name="Antonio M."/>
            <person name="Oren A."/>
            <person name="Chaudhuri R.R."/>
            <person name="La Ragione R."/>
            <person name="Hildebrand F."/>
            <person name="Pallen M.J."/>
        </authorList>
    </citation>
    <scope>NUCLEOTIDE SEQUENCE</scope>
    <source>
        <strain evidence="6">ChiGjej1B1-18357</strain>
    </source>
</reference>
<dbReference type="EMBL" id="DYXM01000215">
    <property type="protein sequence ID" value="HJE91498.1"/>
    <property type="molecule type" value="Genomic_DNA"/>
</dbReference>
<dbReference type="GO" id="GO:0003677">
    <property type="term" value="F:DNA binding"/>
    <property type="evidence" value="ECO:0007669"/>
    <property type="project" value="UniProtKB-KW"/>
</dbReference>
<name>A0A921F5Y6_9ACTN</name>
<dbReference type="InterPro" id="IPR050707">
    <property type="entry name" value="HTH_MetabolicPath_Reg"/>
</dbReference>
<proteinExistence type="predicted"/>
<dbReference type="Gene3D" id="1.10.10.10">
    <property type="entry name" value="Winged helix-like DNA-binding domain superfamily/Winged helix DNA-binding domain"/>
    <property type="match status" value="1"/>
</dbReference>
<evidence type="ECO:0000256" key="1">
    <source>
        <dbReference type="ARBA" id="ARBA00023015"/>
    </source>
</evidence>
<feature type="domain" description="HTH iclR-type" evidence="4">
    <location>
        <begin position="7"/>
        <end position="68"/>
    </location>
</feature>
<evidence type="ECO:0000313" key="7">
    <source>
        <dbReference type="Proteomes" id="UP000776650"/>
    </source>
</evidence>
<dbReference type="Pfam" id="PF09339">
    <property type="entry name" value="HTH_IclR"/>
    <property type="match status" value="1"/>
</dbReference>
<protein>
    <submittedName>
        <fullName evidence="6">IclR family transcriptional regulator</fullName>
    </submittedName>
</protein>
<reference evidence="6" key="2">
    <citation type="submission" date="2021-09" db="EMBL/GenBank/DDBJ databases">
        <authorList>
            <person name="Gilroy R."/>
        </authorList>
    </citation>
    <scope>NUCLEOTIDE SEQUENCE</scope>
    <source>
        <strain evidence="6">ChiGjej1B1-18357</strain>
    </source>
</reference>
<dbReference type="GO" id="GO:0045892">
    <property type="term" value="P:negative regulation of DNA-templated transcription"/>
    <property type="evidence" value="ECO:0007669"/>
    <property type="project" value="TreeGrafter"/>
</dbReference>